<reference evidence="2" key="1">
    <citation type="journal article" date="2019" name="Int. J. Syst. Evol. Microbiol.">
        <title>The Global Catalogue of Microorganisms (GCM) 10K type strain sequencing project: providing services to taxonomists for standard genome sequencing and annotation.</title>
        <authorList>
            <consortium name="The Broad Institute Genomics Platform"/>
            <consortium name="The Broad Institute Genome Sequencing Center for Infectious Disease"/>
            <person name="Wu L."/>
            <person name="Ma J."/>
        </authorList>
    </citation>
    <scope>NUCLEOTIDE SEQUENCE [LARGE SCALE GENOMIC DNA]</scope>
    <source>
        <strain evidence="2">JCM 9458</strain>
    </source>
</reference>
<dbReference type="Proteomes" id="UP001501676">
    <property type="component" value="Unassembled WGS sequence"/>
</dbReference>
<dbReference type="RefSeq" id="WP_345725825.1">
    <property type="nucleotide sequence ID" value="NZ_BAAAYN010000001.1"/>
</dbReference>
<evidence type="ECO:0008006" key="3">
    <source>
        <dbReference type="Google" id="ProtNLM"/>
    </source>
</evidence>
<evidence type="ECO:0000313" key="2">
    <source>
        <dbReference type="Proteomes" id="UP001501676"/>
    </source>
</evidence>
<gene>
    <name evidence="1" type="ORF">GCM10020369_00330</name>
</gene>
<dbReference type="EMBL" id="BAAAYN010000001">
    <property type="protein sequence ID" value="GAA3381634.1"/>
    <property type="molecule type" value="Genomic_DNA"/>
</dbReference>
<proteinExistence type="predicted"/>
<sequence>MTAAQETQAVGRCPDDTDDVHWVAPADRSEQIACVRRLAAPHPGDPGGGQGQLVTGDCVSVIRANSTTAPNDRIVETPCATKGWFATVTGVVRGTPASDPPCPAGTLSRVLHPVKTGMVACLGQGDGGNIAGPGECLKSLKDAWVPIERVDCGTQTFMFKVVGFAGADGTCEDGDPVALGGYDRRLCGYGWYGGERSDYY</sequence>
<comment type="caution">
    <text evidence="1">The sequence shown here is derived from an EMBL/GenBank/DDBJ whole genome shotgun (WGS) entry which is preliminary data.</text>
</comment>
<evidence type="ECO:0000313" key="1">
    <source>
        <dbReference type="EMBL" id="GAA3381634.1"/>
    </source>
</evidence>
<protein>
    <recommendedName>
        <fullName evidence="3">Secreted protein</fullName>
    </recommendedName>
</protein>
<organism evidence="1 2">
    <name type="scientific">Cryptosporangium minutisporangium</name>
    <dbReference type="NCBI Taxonomy" id="113569"/>
    <lineage>
        <taxon>Bacteria</taxon>
        <taxon>Bacillati</taxon>
        <taxon>Actinomycetota</taxon>
        <taxon>Actinomycetes</taxon>
        <taxon>Cryptosporangiales</taxon>
        <taxon>Cryptosporangiaceae</taxon>
        <taxon>Cryptosporangium</taxon>
    </lineage>
</organism>
<keyword evidence="2" id="KW-1185">Reference proteome</keyword>
<accession>A0ABP6SPF4</accession>
<name>A0ABP6SPF4_9ACTN</name>